<feature type="repeat" description="ANK" evidence="1">
    <location>
        <begin position="53"/>
        <end position="85"/>
    </location>
</feature>
<gene>
    <name evidence="2" type="ORF">D0T12_05910</name>
</gene>
<dbReference type="SUPFAM" id="SSF48403">
    <property type="entry name" value="Ankyrin repeat"/>
    <property type="match status" value="1"/>
</dbReference>
<evidence type="ECO:0000313" key="2">
    <source>
        <dbReference type="EMBL" id="RFS86156.1"/>
    </source>
</evidence>
<name>A0A372GL87_9ACTN</name>
<dbReference type="Gene3D" id="1.25.40.20">
    <property type="entry name" value="Ankyrin repeat-containing domain"/>
    <property type="match status" value="1"/>
</dbReference>
<dbReference type="AlphaFoldDB" id="A0A372GL87"/>
<reference evidence="2 3" key="1">
    <citation type="submission" date="2018-08" db="EMBL/GenBank/DDBJ databases">
        <title>Actinomadura spongicola sp. nov., isolated from marine sponge Leucetta chagosensis.</title>
        <authorList>
            <person name="Li L."/>
            <person name="Lin H.W."/>
        </authorList>
    </citation>
    <scope>NUCLEOTIDE SEQUENCE [LARGE SCALE GENOMIC DNA]</scope>
    <source>
        <strain evidence="2 3">LHW52907</strain>
    </source>
</reference>
<dbReference type="InterPro" id="IPR002110">
    <property type="entry name" value="Ankyrin_rpt"/>
</dbReference>
<evidence type="ECO:0000313" key="3">
    <source>
        <dbReference type="Proteomes" id="UP000262882"/>
    </source>
</evidence>
<accession>A0A372GL87</accession>
<dbReference type="Pfam" id="PF12796">
    <property type="entry name" value="Ank_2"/>
    <property type="match status" value="1"/>
</dbReference>
<dbReference type="EMBL" id="QVNQ01000002">
    <property type="protein sequence ID" value="RFS86156.1"/>
    <property type="molecule type" value="Genomic_DNA"/>
</dbReference>
<keyword evidence="1" id="KW-0040">ANK repeat</keyword>
<protein>
    <submittedName>
        <fullName evidence="2">Ankyrin repeat domain-containing protein</fullName>
    </submittedName>
</protein>
<dbReference type="SMART" id="SM00248">
    <property type="entry name" value="ANK"/>
    <property type="match status" value="2"/>
</dbReference>
<organism evidence="2 3">
    <name type="scientific">Actinomadura spongiicola</name>
    <dbReference type="NCBI Taxonomy" id="2303421"/>
    <lineage>
        <taxon>Bacteria</taxon>
        <taxon>Bacillati</taxon>
        <taxon>Actinomycetota</taxon>
        <taxon>Actinomycetes</taxon>
        <taxon>Streptosporangiales</taxon>
        <taxon>Thermomonosporaceae</taxon>
        <taxon>Actinomadura</taxon>
    </lineage>
</organism>
<comment type="caution">
    <text evidence="2">The sequence shown here is derived from an EMBL/GenBank/DDBJ whole genome shotgun (WGS) entry which is preliminary data.</text>
</comment>
<keyword evidence="3" id="KW-1185">Reference proteome</keyword>
<sequence>MTRSRSGSWLQGGTGMAAAQADWSGIYHGDFTDVEKIRRHLDAGADPVGELWGYETPLHEAAKQGSPEVVSELASRAHDVDALCQGRSALWNAVYHRRADNVSALLEQGADPWRPMMNGWSPGRLGQVGPCDFGAAPEGHRLTEEERALAESGPELARMLSDLFYDGFSLACVANVTAAEAVQRLDDDGLIVVDGRVPWPDLPFSEELDIIGVTDVPGGCVLAQPWAYRAQTPGVISAVTAGTFAYGMYANPKSGNQGCIVENGRVIGWDLHPGYDPYSDATARDVLAAYASCGNATVHCMVYAGLRPETADCLEHPDVWLRLAANTSE</sequence>
<dbReference type="InterPro" id="IPR036770">
    <property type="entry name" value="Ankyrin_rpt-contain_sf"/>
</dbReference>
<proteinExistence type="predicted"/>
<dbReference type="PROSITE" id="PS50088">
    <property type="entry name" value="ANK_REPEAT"/>
    <property type="match status" value="1"/>
</dbReference>
<dbReference type="Proteomes" id="UP000262882">
    <property type="component" value="Unassembled WGS sequence"/>
</dbReference>
<evidence type="ECO:0000256" key="1">
    <source>
        <dbReference type="PROSITE-ProRule" id="PRU00023"/>
    </source>
</evidence>